<evidence type="ECO:0000313" key="2">
    <source>
        <dbReference type="EMBL" id="MCW0483368.1"/>
    </source>
</evidence>
<gene>
    <name evidence="2" type="ORF">N2K84_11545</name>
</gene>
<keyword evidence="3" id="KW-1185">Reference proteome</keyword>
<protein>
    <submittedName>
        <fullName evidence="2">Uncharacterized protein</fullName>
    </submittedName>
</protein>
<reference evidence="2" key="1">
    <citation type="submission" date="2022-10" db="EMBL/GenBank/DDBJ databases">
        <title>Gaoshiqiia sediminis gen. nov., sp. nov., isolated from coastal sediment.</title>
        <authorList>
            <person name="Yu W.X."/>
            <person name="Mu D.S."/>
            <person name="Du J.Z."/>
            <person name="Liang Y.Q."/>
        </authorList>
    </citation>
    <scope>NUCLEOTIDE SEQUENCE</scope>
    <source>
        <strain evidence="2">A06</strain>
    </source>
</reference>
<dbReference type="RefSeq" id="WP_282591970.1">
    <property type="nucleotide sequence ID" value="NZ_JAPAAF010000015.1"/>
</dbReference>
<evidence type="ECO:0000256" key="1">
    <source>
        <dbReference type="SAM" id="MobiDB-lite"/>
    </source>
</evidence>
<evidence type="ECO:0000313" key="3">
    <source>
        <dbReference type="Proteomes" id="UP001163821"/>
    </source>
</evidence>
<feature type="region of interest" description="Disordered" evidence="1">
    <location>
        <begin position="25"/>
        <end position="68"/>
    </location>
</feature>
<sequence length="93" mass="10280">MARRHCLPNRKVEPWHAAIACPTDKWSRGTPPLLAQPISGGVARRHDPTRPEYSPGREKPPSPQPRSADILYLSLPDISHLSTRDSLRGCPGP</sequence>
<proteinExistence type="predicted"/>
<dbReference type="AlphaFoldDB" id="A0AA41YBT2"/>
<comment type="caution">
    <text evidence="2">The sequence shown here is derived from an EMBL/GenBank/DDBJ whole genome shotgun (WGS) entry which is preliminary data.</text>
</comment>
<accession>A0AA41YBT2</accession>
<dbReference type="EMBL" id="JAPAAF010000015">
    <property type="protein sequence ID" value="MCW0483368.1"/>
    <property type="molecule type" value="Genomic_DNA"/>
</dbReference>
<feature type="compositionally biased region" description="Basic and acidic residues" evidence="1">
    <location>
        <begin position="44"/>
        <end position="60"/>
    </location>
</feature>
<dbReference type="Proteomes" id="UP001163821">
    <property type="component" value="Unassembled WGS sequence"/>
</dbReference>
<organism evidence="2 3">
    <name type="scientific">Gaoshiqia sediminis</name>
    <dbReference type="NCBI Taxonomy" id="2986998"/>
    <lineage>
        <taxon>Bacteria</taxon>
        <taxon>Pseudomonadati</taxon>
        <taxon>Bacteroidota</taxon>
        <taxon>Bacteroidia</taxon>
        <taxon>Marinilabiliales</taxon>
        <taxon>Prolixibacteraceae</taxon>
        <taxon>Gaoshiqia</taxon>
    </lineage>
</organism>
<name>A0AA41YBT2_9BACT</name>